<dbReference type="EMBL" id="CP051685">
    <property type="protein sequence ID" value="QJE01608.1"/>
    <property type="molecule type" value="Genomic_DNA"/>
</dbReference>
<keyword evidence="1" id="KW-1133">Transmembrane helix</keyword>
<feature type="transmembrane region" description="Helical" evidence="1">
    <location>
        <begin position="246"/>
        <end position="269"/>
    </location>
</feature>
<evidence type="ECO:0000313" key="2">
    <source>
        <dbReference type="EMBL" id="QJE01608.1"/>
    </source>
</evidence>
<dbReference type="Proteomes" id="UP000502415">
    <property type="component" value="Chromosome"/>
</dbReference>
<reference evidence="2 3" key="1">
    <citation type="submission" date="2020-04" db="EMBL/GenBank/DDBJ databases">
        <title>Genome sequencing of novel species.</title>
        <authorList>
            <person name="Heo J."/>
            <person name="Kim S.-J."/>
            <person name="Kim J.-S."/>
            <person name="Hong S.-B."/>
            <person name="Kwon S.-W."/>
        </authorList>
    </citation>
    <scope>NUCLEOTIDE SEQUENCE [LARGE SCALE GENOMIC DNA]</scope>
    <source>
        <strain evidence="2 3">GN2-R2</strain>
    </source>
</reference>
<dbReference type="PANTHER" id="PTHR43471">
    <property type="entry name" value="ABC TRANSPORTER PERMEASE"/>
    <property type="match status" value="1"/>
</dbReference>
<dbReference type="AlphaFoldDB" id="A0A7Z2VYQ9"/>
<proteinExistence type="predicted"/>
<feature type="transmembrane region" description="Helical" evidence="1">
    <location>
        <begin position="27"/>
        <end position="49"/>
    </location>
</feature>
<evidence type="ECO:0000313" key="3">
    <source>
        <dbReference type="Proteomes" id="UP000502415"/>
    </source>
</evidence>
<dbReference type="InterPro" id="IPR021913">
    <property type="entry name" value="DUF3526"/>
</dbReference>
<accession>A0A7Z2VYQ9</accession>
<dbReference type="RefSeq" id="WP_170203647.1">
    <property type="nucleotide sequence ID" value="NZ_CP051685.1"/>
</dbReference>
<feature type="transmembrane region" description="Helical" evidence="1">
    <location>
        <begin position="140"/>
        <end position="160"/>
    </location>
</feature>
<dbReference type="GO" id="GO:0140359">
    <property type="term" value="F:ABC-type transporter activity"/>
    <property type="evidence" value="ECO:0007669"/>
    <property type="project" value="InterPro"/>
</dbReference>
<gene>
    <name evidence="2" type="ORF">HH212_17540</name>
</gene>
<sequence length="485" mass="51408">MPDAGGGFVAAFLAAWQADWRQRRRDWRVALVLGIGVALAACAALLAALDLAQTRAARQAAADAERTRWVHQGGKDPHAAAHYGVYVFKPLPALAALDPGVERYVGAGIWLEAHRQNDMVYRPAADDGGAERQFRLSPALVLQVLAPAAMVFLGFGMFAAERERGMLPALRLNGARLGAIAAARAAVLLCLALAMSLPACAAIVLSTWQAGAAEPFADAALRGALFGAGYLLYLVTWAALVTAASALAPTLHASLALLLTAWTVLVLVLPRAAVELAQAAAPLPTLQAFRQGIDDELGMPEDPAEAERARRALLARYGVADAVQGAPGALPVNWRGIGLMQGEEHGNRIFDRHYGRLYDAMARQDRAMALAGWLSPAAAVAGLSSRLAASDNAAHVEFVRAAERQRRLVQALLNAEVVRHPDRAGARYQAGADLWRSIPPLHFAYAPLDLRAVLVRHVLPLLALCAAAVALAAAALHRLRLGSAR</sequence>
<feature type="transmembrane region" description="Helical" evidence="1">
    <location>
        <begin position="220"/>
        <end position="240"/>
    </location>
</feature>
<keyword evidence="1" id="KW-0812">Transmembrane</keyword>
<keyword evidence="3" id="KW-1185">Reference proteome</keyword>
<evidence type="ECO:0000256" key="1">
    <source>
        <dbReference type="SAM" id="Phobius"/>
    </source>
</evidence>
<dbReference type="Pfam" id="PF12040">
    <property type="entry name" value="DUF3526"/>
    <property type="match status" value="1"/>
</dbReference>
<feature type="transmembrane region" description="Helical" evidence="1">
    <location>
        <begin position="457"/>
        <end position="476"/>
    </location>
</feature>
<dbReference type="KEGG" id="mfy:HH212_17540"/>
<protein>
    <submittedName>
        <fullName evidence="2">DUF3526 domain-containing protein</fullName>
    </submittedName>
</protein>
<organism evidence="2 3">
    <name type="scientific">Massilia forsythiae</name>
    <dbReference type="NCBI Taxonomy" id="2728020"/>
    <lineage>
        <taxon>Bacteria</taxon>
        <taxon>Pseudomonadati</taxon>
        <taxon>Pseudomonadota</taxon>
        <taxon>Betaproteobacteria</taxon>
        <taxon>Burkholderiales</taxon>
        <taxon>Oxalobacteraceae</taxon>
        <taxon>Telluria group</taxon>
        <taxon>Massilia</taxon>
    </lineage>
</organism>
<dbReference type="GO" id="GO:0005886">
    <property type="term" value="C:plasma membrane"/>
    <property type="evidence" value="ECO:0007669"/>
    <property type="project" value="UniProtKB-SubCell"/>
</dbReference>
<keyword evidence="1" id="KW-0472">Membrane</keyword>
<feature type="transmembrane region" description="Helical" evidence="1">
    <location>
        <begin position="180"/>
        <end position="208"/>
    </location>
</feature>
<dbReference type="PANTHER" id="PTHR43471:SF1">
    <property type="entry name" value="ABC TRANSPORTER PERMEASE PROTEIN NOSY-RELATED"/>
    <property type="match status" value="1"/>
</dbReference>
<name>A0A7Z2VYQ9_9BURK</name>